<evidence type="ECO:0000313" key="4">
    <source>
        <dbReference type="EMBL" id="PJJ53758.1"/>
    </source>
</evidence>
<gene>
    <name evidence="4" type="ORF">CLV56_3252</name>
</gene>
<protein>
    <submittedName>
        <fullName evidence="4">ADP-ribose pyrophosphatase YjhB (NUDIX family)</fullName>
    </submittedName>
</protein>
<comment type="similarity">
    <text evidence="1">Belongs to the Nudix hydrolase family.</text>
</comment>
<reference evidence="4 5" key="1">
    <citation type="submission" date="2017-11" db="EMBL/GenBank/DDBJ databases">
        <title>Genomic Encyclopedia of Archaeal and Bacterial Type Strains, Phase II (KMG-II): From Individual Species to Whole Genera.</title>
        <authorList>
            <person name="Goeker M."/>
        </authorList>
    </citation>
    <scope>NUCLEOTIDE SEQUENCE [LARGE SCALE GENOMIC DNA]</scope>
    <source>
        <strain evidence="4 5">DSM 27763</strain>
    </source>
</reference>
<organism evidence="4 5">
    <name type="scientific">Mumia flava</name>
    <dbReference type="NCBI Taxonomy" id="1348852"/>
    <lineage>
        <taxon>Bacteria</taxon>
        <taxon>Bacillati</taxon>
        <taxon>Actinomycetota</taxon>
        <taxon>Actinomycetes</taxon>
        <taxon>Propionibacteriales</taxon>
        <taxon>Nocardioidaceae</taxon>
        <taxon>Mumia</taxon>
    </lineage>
</organism>
<dbReference type="AlphaFoldDB" id="A0A0B2BMZ4"/>
<sequence>MSNLRSYPRPNVAVDVAVLTAVVPDQRVAGTGHLAVLTLSRAAPPTGPVLPGRFLREGETVRACVQTTISEKGGITVEDAEPRLLRVFDAPDRDPRAWTITLAHALALPAARLDSANGALVPVGEATHSSDEVRALLFDHAEIVREAAASIRERYELAPDPDGLLEGPFTLAQLQRLHEAVLGERLQRDTFRRRMSPRLEAHLDGDGRPTSRTDGGRPAQLWERAGDKIAPGTVQRRLRLPRA</sequence>
<dbReference type="RefSeq" id="WP_039342239.1">
    <property type="nucleotide sequence ID" value="NZ_PGEZ01000002.1"/>
</dbReference>
<dbReference type="Gene3D" id="1.10.10.10">
    <property type="entry name" value="Winged helix-like DNA-binding domain superfamily/Winged helix DNA-binding domain"/>
    <property type="match status" value="1"/>
</dbReference>
<evidence type="ECO:0000256" key="1">
    <source>
        <dbReference type="ARBA" id="ARBA00005582"/>
    </source>
</evidence>
<dbReference type="SUPFAM" id="SSF46785">
    <property type="entry name" value="Winged helix' DNA-binding domain"/>
    <property type="match status" value="1"/>
</dbReference>
<feature type="domain" description="NrtR DNA-binding winged helix" evidence="3">
    <location>
        <begin position="164"/>
        <end position="222"/>
    </location>
</feature>
<dbReference type="OrthoDB" id="9786141at2"/>
<dbReference type="EMBL" id="PGEZ01000002">
    <property type="protein sequence ID" value="PJJ53758.1"/>
    <property type="molecule type" value="Genomic_DNA"/>
</dbReference>
<dbReference type="PANTHER" id="PTHR43736:SF1">
    <property type="entry name" value="DIHYDRONEOPTERIN TRIPHOSPHATE DIPHOSPHATASE"/>
    <property type="match status" value="1"/>
</dbReference>
<dbReference type="PANTHER" id="PTHR43736">
    <property type="entry name" value="ADP-RIBOSE PYROPHOSPHATASE"/>
    <property type="match status" value="1"/>
</dbReference>
<dbReference type="Proteomes" id="UP000230842">
    <property type="component" value="Unassembled WGS sequence"/>
</dbReference>
<evidence type="ECO:0000256" key="2">
    <source>
        <dbReference type="SAM" id="MobiDB-lite"/>
    </source>
</evidence>
<dbReference type="Gene3D" id="3.90.79.10">
    <property type="entry name" value="Nucleoside Triphosphate Pyrophosphohydrolase"/>
    <property type="match status" value="1"/>
</dbReference>
<dbReference type="Pfam" id="PF21906">
    <property type="entry name" value="WHD_NrtR"/>
    <property type="match status" value="1"/>
</dbReference>
<dbReference type="InterPro" id="IPR036390">
    <property type="entry name" value="WH_DNA-bd_sf"/>
</dbReference>
<dbReference type="InterPro" id="IPR036388">
    <property type="entry name" value="WH-like_DNA-bd_sf"/>
</dbReference>
<dbReference type="InterPro" id="IPR054105">
    <property type="entry name" value="WHD_NrtR"/>
</dbReference>
<evidence type="ECO:0000313" key="5">
    <source>
        <dbReference type="Proteomes" id="UP000230842"/>
    </source>
</evidence>
<comment type="caution">
    <text evidence="4">The sequence shown here is derived from an EMBL/GenBank/DDBJ whole genome shotgun (WGS) entry which is preliminary data.</text>
</comment>
<dbReference type="SUPFAM" id="SSF55811">
    <property type="entry name" value="Nudix"/>
    <property type="match status" value="1"/>
</dbReference>
<dbReference type="InterPro" id="IPR015797">
    <property type="entry name" value="NUDIX_hydrolase-like_dom_sf"/>
</dbReference>
<feature type="compositionally biased region" description="Basic and acidic residues" evidence="2">
    <location>
        <begin position="196"/>
        <end position="215"/>
    </location>
</feature>
<evidence type="ECO:0000259" key="3">
    <source>
        <dbReference type="Pfam" id="PF21906"/>
    </source>
</evidence>
<feature type="region of interest" description="Disordered" evidence="2">
    <location>
        <begin position="196"/>
        <end position="228"/>
    </location>
</feature>
<accession>A0A0B2BMZ4</accession>
<proteinExistence type="inferred from homology"/>
<name>A0A0B2BMZ4_9ACTN</name>
<keyword evidence="5" id="KW-1185">Reference proteome</keyword>